<dbReference type="EMBL" id="CP001276">
    <property type="protein sequence ID" value="ACM06978.1"/>
    <property type="molecule type" value="Genomic_DNA"/>
</dbReference>
<dbReference type="Pfam" id="PF00528">
    <property type="entry name" value="BPD_transp_1"/>
    <property type="match status" value="1"/>
</dbReference>
<dbReference type="CDD" id="cd06261">
    <property type="entry name" value="TM_PBP2"/>
    <property type="match status" value="1"/>
</dbReference>
<dbReference type="KEGG" id="tro:trd_A0469"/>
<protein>
    <submittedName>
        <fullName evidence="9">Binding-protein-dependent transport systems inner membrane component</fullName>
    </submittedName>
</protein>
<dbReference type="Gene3D" id="1.10.3720.10">
    <property type="entry name" value="MetI-like"/>
    <property type="match status" value="1"/>
</dbReference>
<dbReference type="InterPro" id="IPR035906">
    <property type="entry name" value="MetI-like_sf"/>
</dbReference>
<feature type="domain" description="ABC transmembrane type-1" evidence="8">
    <location>
        <begin position="90"/>
        <end position="328"/>
    </location>
</feature>
<dbReference type="eggNOG" id="COG1175">
    <property type="taxonomic scope" value="Bacteria"/>
</dbReference>
<dbReference type="GO" id="GO:0055085">
    <property type="term" value="P:transmembrane transport"/>
    <property type="evidence" value="ECO:0007669"/>
    <property type="project" value="InterPro"/>
</dbReference>
<dbReference type="AlphaFoldDB" id="B9L3V5"/>
<dbReference type="OrthoDB" id="9786413at2"/>
<keyword evidence="10" id="KW-1185">Reference proteome</keyword>
<keyword evidence="2 7" id="KW-0813">Transport</keyword>
<feature type="transmembrane region" description="Helical" evidence="7">
    <location>
        <begin position="309"/>
        <end position="329"/>
    </location>
</feature>
<reference evidence="9 10" key="1">
    <citation type="journal article" date="2009" name="PLoS ONE">
        <title>Complete genome sequence of the aerobic CO-oxidizing thermophile Thermomicrobium roseum.</title>
        <authorList>
            <person name="Wu D."/>
            <person name="Raymond J."/>
            <person name="Wu M."/>
            <person name="Chatterji S."/>
            <person name="Ren Q."/>
            <person name="Graham J.E."/>
            <person name="Bryant D.A."/>
            <person name="Robb F."/>
            <person name="Colman A."/>
            <person name="Tallon L.J."/>
            <person name="Badger J.H."/>
            <person name="Madupu R."/>
            <person name="Ward N.L."/>
            <person name="Eisen J.A."/>
        </authorList>
    </citation>
    <scope>NUCLEOTIDE SEQUENCE [LARGE SCALE GENOMIC DNA]</scope>
    <source>
        <strain evidence="10">ATCC 27502 / DSM 5159 / P-2</strain>
        <plasmid evidence="9">unnamed</plasmid>
    </source>
</reference>
<keyword evidence="9" id="KW-0614">Plasmid</keyword>
<evidence type="ECO:0000256" key="6">
    <source>
        <dbReference type="ARBA" id="ARBA00023136"/>
    </source>
</evidence>
<dbReference type="InterPro" id="IPR050809">
    <property type="entry name" value="UgpAE/MalFG_permease"/>
</dbReference>
<organism evidence="9 10">
    <name type="scientific">Thermomicrobium roseum (strain ATCC 27502 / DSM 5159 / P-2)</name>
    <dbReference type="NCBI Taxonomy" id="309801"/>
    <lineage>
        <taxon>Bacteria</taxon>
        <taxon>Pseudomonadati</taxon>
        <taxon>Thermomicrobiota</taxon>
        <taxon>Thermomicrobia</taxon>
        <taxon>Thermomicrobiales</taxon>
        <taxon>Thermomicrobiaceae</taxon>
        <taxon>Thermomicrobium</taxon>
    </lineage>
</organism>
<evidence type="ECO:0000256" key="3">
    <source>
        <dbReference type="ARBA" id="ARBA00022475"/>
    </source>
</evidence>
<geneLocation type="plasmid" evidence="10">
    <name>Tros</name>
</geneLocation>
<name>B9L3V5_THERP</name>
<evidence type="ECO:0000256" key="2">
    <source>
        <dbReference type="ARBA" id="ARBA00022448"/>
    </source>
</evidence>
<evidence type="ECO:0000256" key="7">
    <source>
        <dbReference type="RuleBase" id="RU363032"/>
    </source>
</evidence>
<sequence length="337" mass="37782">MAGKVAEQVRPRVARREAEARVRFPRVDRFIPFVVLAPSVAAILVFVYGFILWSTVVSLSRWQGIVPDLTFVGFRNYATIFTSYRFQSDLRNTIVFTIFFLIGSLVIGLLLAVLLDSRVRGESFFRTVYLFPMAISFVVTGTAWQWLFVPGTPQEPTGLNLLFRKLGLPVFIAWSTTSEVWPGGGWQPDWLRVPLGIPLAMLPVIIAAIWQMSGFTMAMYLAALRGIPDELREAARVDGASEWQVFRYITFPLLQPVTLAAVIVLGHISLKIFDLIMTQTGGGPGFATDVPGIFMYETTFKSNKYAEGAAIAIVMLVMVSVLIVPYLIWRLRTETER</sequence>
<evidence type="ECO:0000313" key="9">
    <source>
        <dbReference type="EMBL" id="ACM06978.1"/>
    </source>
</evidence>
<feature type="transmembrane region" description="Helical" evidence="7">
    <location>
        <begin position="94"/>
        <end position="115"/>
    </location>
</feature>
<keyword evidence="5 7" id="KW-1133">Transmembrane helix</keyword>
<keyword evidence="4 7" id="KW-0812">Transmembrane</keyword>
<feature type="transmembrane region" description="Helical" evidence="7">
    <location>
        <begin position="245"/>
        <end position="268"/>
    </location>
</feature>
<keyword evidence="3" id="KW-1003">Cell membrane</keyword>
<dbReference type="SUPFAM" id="SSF161098">
    <property type="entry name" value="MetI-like"/>
    <property type="match status" value="1"/>
</dbReference>
<proteinExistence type="inferred from homology"/>
<gene>
    <name evidence="9" type="ordered locus">trd_A0469</name>
</gene>
<evidence type="ECO:0000256" key="4">
    <source>
        <dbReference type="ARBA" id="ARBA00022692"/>
    </source>
</evidence>
<comment type="similarity">
    <text evidence="7">Belongs to the binding-protein-dependent transport system permease family.</text>
</comment>
<dbReference type="HOGENOM" id="CLU_016047_0_0_0"/>
<evidence type="ECO:0000313" key="10">
    <source>
        <dbReference type="Proteomes" id="UP000000447"/>
    </source>
</evidence>
<keyword evidence="6 7" id="KW-0472">Membrane</keyword>
<evidence type="ECO:0000256" key="5">
    <source>
        <dbReference type="ARBA" id="ARBA00022989"/>
    </source>
</evidence>
<dbReference type="PROSITE" id="PS50928">
    <property type="entry name" value="ABC_TM1"/>
    <property type="match status" value="1"/>
</dbReference>
<dbReference type="InterPro" id="IPR000515">
    <property type="entry name" value="MetI-like"/>
</dbReference>
<feature type="transmembrane region" description="Helical" evidence="7">
    <location>
        <begin position="200"/>
        <end position="224"/>
    </location>
</feature>
<accession>B9L3V5</accession>
<feature type="transmembrane region" description="Helical" evidence="7">
    <location>
        <begin position="30"/>
        <end position="53"/>
    </location>
</feature>
<dbReference type="GO" id="GO:0005886">
    <property type="term" value="C:plasma membrane"/>
    <property type="evidence" value="ECO:0007669"/>
    <property type="project" value="UniProtKB-SubCell"/>
</dbReference>
<feature type="transmembrane region" description="Helical" evidence="7">
    <location>
        <begin position="127"/>
        <end position="147"/>
    </location>
</feature>
<evidence type="ECO:0000256" key="1">
    <source>
        <dbReference type="ARBA" id="ARBA00004651"/>
    </source>
</evidence>
<dbReference type="PANTHER" id="PTHR43227:SF11">
    <property type="entry name" value="BLL4140 PROTEIN"/>
    <property type="match status" value="1"/>
</dbReference>
<dbReference type="PANTHER" id="PTHR43227">
    <property type="entry name" value="BLL4140 PROTEIN"/>
    <property type="match status" value="1"/>
</dbReference>
<evidence type="ECO:0000259" key="8">
    <source>
        <dbReference type="PROSITE" id="PS50928"/>
    </source>
</evidence>
<comment type="subcellular location">
    <subcellularLocation>
        <location evidence="1 7">Cell membrane</location>
        <topology evidence="1 7">Multi-pass membrane protein</topology>
    </subcellularLocation>
</comment>
<dbReference type="RefSeq" id="WP_012642965.1">
    <property type="nucleotide sequence ID" value="NC_011961.1"/>
</dbReference>
<dbReference type="Proteomes" id="UP000000447">
    <property type="component" value="Plasmid unnamed"/>
</dbReference>